<dbReference type="EMBL" id="VDDC01000012">
    <property type="protein sequence ID" value="TNH39829.1"/>
    <property type="molecule type" value="Genomic_DNA"/>
</dbReference>
<evidence type="ECO:0000259" key="1">
    <source>
        <dbReference type="Pfam" id="PF14588"/>
    </source>
</evidence>
<dbReference type="RefSeq" id="WP_139598342.1">
    <property type="nucleotide sequence ID" value="NZ_VDDC01000012.1"/>
</dbReference>
<dbReference type="AlphaFoldDB" id="A0A5C4R7B9"/>
<dbReference type="SUPFAM" id="SSF55298">
    <property type="entry name" value="YjgF-like"/>
    <property type="match status" value="1"/>
</dbReference>
<dbReference type="Pfam" id="PF14588">
    <property type="entry name" value="YjgF_endoribonc"/>
    <property type="match status" value="1"/>
</dbReference>
<organism evidence="2 3">
    <name type="scientific">Paracoccus haeundaensis</name>
    <dbReference type="NCBI Taxonomy" id="225362"/>
    <lineage>
        <taxon>Bacteria</taxon>
        <taxon>Pseudomonadati</taxon>
        <taxon>Pseudomonadota</taxon>
        <taxon>Alphaproteobacteria</taxon>
        <taxon>Rhodobacterales</taxon>
        <taxon>Paracoccaceae</taxon>
        <taxon>Paracoccus</taxon>
    </lineage>
</organism>
<name>A0A5C4R7B9_9RHOB</name>
<protein>
    <submittedName>
        <fullName evidence="2">RidA family protein</fullName>
    </submittedName>
</protein>
<dbReference type="InterPro" id="IPR013813">
    <property type="entry name" value="Endoribo_LPSP/chorism_mut-like"/>
</dbReference>
<dbReference type="InterPro" id="IPR035959">
    <property type="entry name" value="RutC-like_sf"/>
</dbReference>
<feature type="domain" description="Endoribonuclease L-PSP/chorismate mutase-like" evidence="1">
    <location>
        <begin position="6"/>
        <end position="151"/>
    </location>
</feature>
<proteinExistence type="predicted"/>
<gene>
    <name evidence="2" type="ORF">FHD67_07495</name>
</gene>
<dbReference type="CDD" id="cd02199">
    <property type="entry name" value="YjgF_YER057c_UK114_like_1"/>
    <property type="match status" value="1"/>
</dbReference>
<dbReference type="PANTHER" id="PTHR43760">
    <property type="entry name" value="ENDORIBONUCLEASE-RELATED"/>
    <property type="match status" value="1"/>
</dbReference>
<reference evidence="2 3" key="1">
    <citation type="submission" date="2019-06" db="EMBL/GenBank/DDBJ databases">
        <authorList>
            <person name="Li J."/>
        </authorList>
    </citation>
    <scope>NUCLEOTIDE SEQUENCE [LARGE SCALE GENOMIC DNA]</scope>
    <source>
        <strain evidence="2 3">CGMCC 1.8012</strain>
    </source>
</reference>
<accession>A0A5C4R7B9</accession>
<dbReference type="Proteomes" id="UP000304880">
    <property type="component" value="Unassembled WGS sequence"/>
</dbReference>
<comment type="caution">
    <text evidence="2">The sequence shown here is derived from an EMBL/GenBank/DDBJ whole genome shotgun (WGS) entry which is preliminary data.</text>
</comment>
<dbReference type="PANTHER" id="PTHR43760:SF1">
    <property type="entry name" value="ENDORIBONUCLEASE L-PSP_CHORISMATE MUTASE-LIKE DOMAIN-CONTAINING PROTEIN"/>
    <property type="match status" value="1"/>
</dbReference>
<sequence>MTCPIETRLADLGHALPPSAPSRALFLPGKVSGNLLFLSGQICEWEGVPQYFGPIGPGFDMADGQAAARMCALNLLFSIRAVAGSLSRVWQVIRLGGFVAAPPGYGDGPAVVNGASQLFIDLWGDAGRHARTAVNVASLPANALVEIEAIVELTPP</sequence>
<dbReference type="Gene3D" id="3.30.1330.40">
    <property type="entry name" value="RutC-like"/>
    <property type="match status" value="1"/>
</dbReference>
<keyword evidence="3" id="KW-1185">Reference proteome</keyword>
<evidence type="ECO:0000313" key="3">
    <source>
        <dbReference type="Proteomes" id="UP000304880"/>
    </source>
</evidence>
<evidence type="ECO:0000313" key="2">
    <source>
        <dbReference type="EMBL" id="TNH39829.1"/>
    </source>
</evidence>